<dbReference type="Pfam" id="PF01569">
    <property type="entry name" value="PAP2"/>
    <property type="match status" value="1"/>
</dbReference>
<dbReference type="InterPro" id="IPR036938">
    <property type="entry name" value="PAP2/HPO_sf"/>
</dbReference>
<sequence length="276" mass="30780">MNRAQKARVPAYRWFLAAVILFLLFLLCTALYAAGLFHTPVLRLEQQWLLRPATRVDCLFWEWRRAGVFPVSLLFTVLLGGLCWLLGYRKRVVILLVFLLAVAMGFEVAGKLAFEFTMPSALRSGLTTLACPQMYGQPKIVEVKTALGFWNEIPAPIAEKASWARDVAQMPLPMDDLSKLPPGDITGESGYPSGHALRWMFLGLIACWLCWKHLRVPVLRELLAGCFLFLAFFGGFMQFYIGNHVLTDTLAGYLLGAAAACAAIGGLLLWRRPAKV</sequence>
<dbReference type="SUPFAM" id="SSF48317">
    <property type="entry name" value="Acid phosphatase/Vanadium-dependent haloperoxidase"/>
    <property type="match status" value="1"/>
</dbReference>
<feature type="transmembrane region" description="Helical" evidence="1">
    <location>
        <begin position="67"/>
        <end position="86"/>
    </location>
</feature>
<feature type="domain" description="Phosphatidic acid phosphatase type 2/haloperoxidase" evidence="2">
    <location>
        <begin position="94"/>
        <end position="263"/>
    </location>
</feature>
<feature type="transmembrane region" description="Helical" evidence="1">
    <location>
        <begin position="221"/>
        <end position="241"/>
    </location>
</feature>
<evidence type="ECO:0000313" key="3">
    <source>
        <dbReference type="EMBL" id="BBH88395.1"/>
    </source>
</evidence>
<keyword evidence="1" id="KW-1133">Transmembrane helix</keyword>
<name>A0A455SQD0_9CHLR</name>
<organism evidence="3">
    <name type="scientific">Thermosporothrix sp. COM3</name>
    <dbReference type="NCBI Taxonomy" id="2490863"/>
    <lineage>
        <taxon>Bacteria</taxon>
        <taxon>Bacillati</taxon>
        <taxon>Chloroflexota</taxon>
        <taxon>Ktedonobacteria</taxon>
        <taxon>Ktedonobacterales</taxon>
        <taxon>Thermosporotrichaceae</taxon>
        <taxon>Thermosporothrix</taxon>
    </lineage>
</organism>
<feature type="transmembrane region" description="Helical" evidence="1">
    <location>
        <begin position="196"/>
        <end position="214"/>
    </location>
</feature>
<evidence type="ECO:0000256" key="1">
    <source>
        <dbReference type="SAM" id="Phobius"/>
    </source>
</evidence>
<gene>
    <name evidence="3" type="ORF">KTC_31460</name>
</gene>
<dbReference type="InterPro" id="IPR000326">
    <property type="entry name" value="PAP2/HPO"/>
</dbReference>
<feature type="transmembrane region" description="Helical" evidence="1">
    <location>
        <begin position="253"/>
        <end position="270"/>
    </location>
</feature>
<dbReference type="EMBL" id="AP019376">
    <property type="protein sequence ID" value="BBH88395.1"/>
    <property type="molecule type" value="Genomic_DNA"/>
</dbReference>
<dbReference type="Gene3D" id="1.20.144.10">
    <property type="entry name" value="Phosphatidic acid phosphatase type 2/haloperoxidase"/>
    <property type="match status" value="1"/>
</dbReference>
<evidence type="ECO:0000259" key="2">
    <source>
        <dbReference type="Pfam" id="PF01569"/>
    </source>
</evidence>
<feature type="transmembrane region" description="Helical" evidence="1">
    <location>
        <begin position="93"/>
        <end position="114"/>
    </location>
</feature>
<accession>A0A455SQD0</accession>
<keyword evidence="1" id="KW-0812">Transmembrane</keyword>
<proteinExistence type="predicted"/>
<keyword evidence="1" id="KW-0472">Membrane</keyword>
<reference evidence="3" key="1">
    <citation type="submission" date="2018-12" db="EMBL/GenBank/DDBJ databases">
        <title>Novel natural products biosynthetic potential of the class Ktedonobacteria.</title>
        <authorList>
            <person name="Zheng Y."/>
            <person name="Saitou A."/>
            <person name="Wang C.M."/>
            <person name="Toyoda A."/>
            <person name="Minakuchi Y."/>
            <person name="Sekiguchi Y."/>
            <person name="Ueda K."/>
            <person name="Takano H."/>
            <person name="Sakai Y."/>
            <person name="Yokota A."/>
            <person name="Yabe S."/>
        </authorList>
    </citation>
    <scope>NUCLEOTIDE SEQUENCE</scope>
    <source>
        <strain evidence="3">COM3</strain>
    </source>
</reference>
<dbReference type="AlphaFoldDB" id="A0A455SQD0"/>
<protein>
    <recommendedName>
        <fullName evidence="2">Phosphatidic acid phosphatase type 2/haloperoxidase domain-containing protein</fullName>
    </recommendedName>
</protein>